<evidence type="ECO:0000313" key="1">
    <source>
        <dbReference type="EMBL" id="OMD41135.1"/>
    </source>
</evidence>
<gene>
    <name evidence="1" type="ORF">BSK52_11945</name>
</gene>
<protein>
    <recommendedName>
        <fullName evidence="3">Plasmid stabilization protein</fullName>
    </recommendedName>
</protein>
<accession>A0A1R0Y1C4</accession>
<evidence type="ECO:0000313" key="2">
    <source>
        <dbReference type="Proteomes" id="UP000187439"/>
    </source>
</evidence>
<comment type="caution">
    <text evidence="1">The sequence shown here is derived from an EMBL/GenBank/DDBJ whole genome shotgun (WGS) entry which is preliminary data.</text>
</comment>
<dbReference type="AlphaFoldDB" id="A0A1R0Y1C4"/>
<dbReference type="OrthoDB" id="2620644at2"/>
<reference evidence="1 2" key="1">
    <citation type="submission" date="2016-10" db="EMBL/GenBank/DDBJ databases">
        <title>Paenibacillus species isolates.</title>
        <authorList>
            <person name="Beno S.M."/>
        </authorList>
    </citation>
    <scope>NUCLEOTIDE SEQUENCE [LARGE SCALE GENOMIC DNA]</scope>
    <source>
        <strain evidence="1 2">FSL H7-0710</strain>
    </source>
</reference>
<dbReference type="RefSeq" id="WP_076119295.1">
    <property type="nucleotide sequence ID" value="NZ_MPTC01000008.1"/>
</dbReference>
<sequence length="93" mass="11188">MIVQWTETAVHRLHQIKSDHYTEQETMEYKINLIRRVEDKVISMGTILPSREFPNTYYCIVDRYIVSYKVLDNGERYVITAFKHGAMQRNLKY</sequence>
<dbReference type="EMBL" id="MPTC01000008">
    <property type="protein sequence ID" value="OMD41135.1"/>
    <property type="molecule type" value="Genomic_DNA"/>
</dbReference>
<organism evidence="1 2">
    <name type="scientific">Paenibacillus odorifer</name>
    <dbReference type="NCBI Taxonomy" id="189426"/>
    <lineage>
        <taxon>Bacteria</taxon>
        <taxon>Bacillati</taxon>
        <taxon>Bacillota</taxon>
        <taxon>Bacilli</taxon>
        <taxon>Bacillales</taxon>
        <taxon>Paenibacillaceae</taxon>
        <taxon>Paenibacillus</taxon>
    </lineage>
</organism>
<proteinExistence type="predicted"/>
<evidence type="ECO:0008006" key="3">
    <source>
        <dbReference type="Google" id="ProtNLM"/>
    </source>
</evidence>
<dbReference type="Proteomes" id="UP000187439">
    <property type="component" value="Unassembled WGS sequence"/>
</dbReference>
<name>A0A1R0Y1C4_9BACL</name>